<accession>A0A3N1CMT3</accession>
<comment type="caution">
    <text evidence="1">The sequence shown here is derived from an EMBL/GenBank/DDBJ whole genome shotgun (WGS) entry which is preliminary data.</text>
</comment>
<evidence type="ECO:0000313" key="1">
    <source>
        <dbReference type="EMBL" id="ROO82636.1"/>
    </source>
</evidence>
<dbReference type="AlphaFoldDB" id="A0A3N1CMT3"/>
<dbReference type="EMBL" id="RJKE01000001">
    <property type="protein sequence ID" value="ROO82636.1"/>
    <property type="molecule type" value="Genomic_DNA"/>
</dbReference>
<dbReference type="Proteomes" id="UP000272400">
    <property type="component" value="Unassembled WGS sequence"/>
</dbReference>
<organism evidence="1 2">
    <name type="scientific">Actinocorallia herbida</name>
    <dbReference type="NCBI Taxonomy" id="58109"/>
    <lineage>
        <taxon>Bacteria</taxon>
        <taxon>Bacillati</taxon>
        <taxon>Actinomycetota</taxon>
        <taxon>Actinomycetes</taxon>
        <taxon>Streptosporangiales</taxon>
        <taxon>Thermomonosporaceae</taxon>
        <taxon>Actinocorallia</taxon>
    </lineage>
</organism>
<dbReference type="RefSeq" id="WP_123661640.1">
    <property type="nucleotide sequence ID" value="NZ_RJKE01000001.1"/>
</dbReference>
<keyword evidence="2" id="KW-1185">Reference proteome</keyword>
<reference evidence="1 2" key="1">
    <citation type="submission" date="2018-11" db="EMBL/GenBank/DDBJ databases">
        <title>Sequencing the genomes of 1000 actinobacteria strains.</title>
        <authorList>
            <person name="Klenk H.-P."/>
        </authorList>
    </citation>
    <scope>NUCLEOTIDE SEQUENCE [LARGE SCALE GENOMIC DNA]</scope>
    <source>
        <strain evidence="1 2">DSM 44254</strain>
    </source>
</reference>
<name>A0A3N1CMT3_9ACTN</name>
<proteinExistence type="predicted"/>
<sequence length="115" mass="12608">MTDQLRLGKTVLQLLDGQPFPYTPGRFGFGFTILRPEPALRWIIVRPSRACDGTGSVLASMRAQVLDEIEQRLAAAGYACAPWPPRAPILLAVAEDSDDAADALTYLNERNRTHG</sequence>
<evidence type="ECO:0000313" key="2">
    <source>
        <dbReference type="Proteomes" id="UP000272400"/>
    </source>
</evidence>
<protein>
    <submittedName>
        <fullName evidence="1">Uncharacterized protein</fullName>
    </submittedName>
</protein>
<gene>
    <name evidence="1" type="ORF">EDD29_0117</name>
</gene>